<dbReference type="GO" id="GO:0046933">
    <property type="term" value="F:proton-transporting ATP synthase activity, rotational mechanism"/>
    <property type="evidence" value="ECO:0007669"/>
    <property type="project" value="UniProtKB-UniRule"/>
</dbReference>
<dbReference type="Gene3D" id="3.40.1380.10">
    <property type="match status" value="1"/>
</dbReference>
<keyword evidence="7 10" id="KW-0472">Membrane</keyword>
<dbReference type="InterPro" id="IPR035968">
    <property type="entry name" value="ATP_synth_F1_ATPase_gsu"/>
</dbReference>
<dbReference type="EMBL" id="CP001686">
    <property type="protein sequence ID" value="ACV06825.1"/>
    <property type="molecule type" value="Genomic_DNA"/>
</dbReference>
<organism evidence="11 12">
    <name type="scientific">Kytococcus sedentarius (strain ATCC 14392 / DSM 20547 / JCM 11482 / CCUG 33030 / NBRC 15357 / NCTC 11040 / CCM 314 / 541)</name>
    <name type="common">Micrococcus sedentarius</name>
    <dbReference type="NCBI Taxonomy" id="478801"/>
    <lineage>
        <taxon>Bacteria</taxon>
        <taxon>Bacillati</taxon>
        <taxon>Actinomycetota</taxon>
        <taxon>Actinomycetes</taxon>
        <taxon>Micrococcales</taxon>
        <taxon>Kytococcaceae</taxon>
        <taxon>Kytococcus</taxon>
    </lineage>
</organism>
<dbReference type="HOGENOM" id="CLU_050669_0_0_11"/>
<keyword evidence="12" id="KW-1185">Reference proteome</keyword>
<evidence type="ECO:0000256" key="2">
    <source>
        <dbReference type="ARBA" id="ARBA00004170"/>
    </source>
</evidence>
<name>C7NJD8_KYTSD</name>
<comment type="function">
    <text evidence="1 10">Produces ATP from ADP in the presence of a proton gradient across the membrane. The gamma chain is believed to be important in regulating ATPase activity and the flow of protons through the CF(0) complex.</text>
</comment>
<dbReference type="Gene3D" id="1.10.287.80">
    <property type="entry name" value="ATP synthase, gamma subunit, helix hairpin domain"/>
    <property type="match status" value="1"/>
</dbReference>
<evidence type="ECO:0000256" key="6">
    <source>
        <dbReference type="ARBA" id="ARBA00023065"/>
    </source>
</evidence>
<dbReference type="PANTHER" id="PTHR11693:SF22">
    <property type="entry name" value="ATP SYNTHASE SUBUNIT GAMMA, MITOCHONDRIAL"/>
    <property type="match status" value="1"/>
</dbReference>
<dbReference type="KEGG" id="kse:Ksed_18210"/>
<reference evidence="11 12" key="1">
    <citation type="journal article" date="2009" name="Stand. Genomic Sci.">
        <title>Complete genome sequence of Kytococcus sedentarius type strain (541).</title>
        <authorList>
            <person name="Sims D."/>
            <person name="Brettin T."/>
            <person name="Detter J.C."/>
            <person name="Han C."/>
            <person name="Lapidus A."/>
            <person name="Copeland A."/>
            <person name="Glavina Del Rio T."/>
            <person name="Nolan M."/>
            <person name="Chen F."/>
            <person name="Lucas S."/>
            <person name="Tice H."/>
            <person name="Cheng J.F."/>
            <person name="Bruce D."/>
            <person name="Goodwin L."/>
            <person name="Pitluck S."/>
            <person name="Ovchinnikova G."/>
            <person name="Pati A."/>
            <person name="Ivanova N."/>
            <person name="Mavrommatis K."/>
            <person name="Chen A."/>
            <person name="Palaniappan K."/>
            <person name="D'haeseleer P."/>
            <person name="Chain P."/>
            <person name="Bristow J."/>
            <person name="Eisen J.A."/>
            <person name="Markowitz V."/>
            <person name="Hugenholtz P."/>
            <person name="Schneider S."/>
            <person name="Goker M."/>
            <person name="Pukall R."/>
            <person name="Kyrpides N.C."/>
            <person name="Klenk H.P."/>
        </authorList>
    </citation>
    <scope>NUCLEOTIDE SEQUENCE [LARGE SCALE GENOMIC DNA]</scope>
    <source>
        <strain evidence="12">ATCC 14392 / DSM 20547 / JCM 11482 / CCUG 33030 / NBRC 15357 / NCTC 11040 / CCM 314 / 541</strain>
    </source>
</reference>
<keyword evidence="4 10" id="KW-0813">Transport</keyword>
<dbReference type="eggNOG" id="COG0224">
    <property type="taxonomic scope" value="Bacteria"/>
</dbReference>
<keyword evidence="6 10" id="KW-0406">Ion transport</keyword>
<evidence type="ECO:0000256" key="3">
    <source>
        <dbReference type="ARBA" id="ARBA00007681"/>
    </source>
</evidence>
<comment type="subunit">
    <text evidence="10">F-type ATPases have 2 components, CF(1) - the catalytic core - and CF(0) - the membrane proton channel. CF(1) has five subunits: alpha(3), beta(3), gamma(1), delta(1), epsilon(1). CF(0) has three main subunits: a, b and c.</text>
</comment>
<dbReference type="CDD" id="cd12151">
    <property type="entry name" value="F1-ATPase_gamma"/>
    <property type="match status" value="1"/>
</dbReference>
<dbReference type="AlphaFoldDB" id="C7NJD8"/>
<dbReference type="InterPro" id="IPR000131">
    <property type="entry name" value="ATP_synth_F1_gsu"/>
</dbReference>
<dbReference type="STRING" id="478801.Ksed_18210"/>
<dbReference type="PANTHER" id="PTHR11693">
    <property type="entry name" value="ATP SYNTHASE GAMMA CHAIN"/>
    <property type="match status" value="1"/>
</dbReference>
<gene>
    <name evidence="10" type="primary">atpG</name>
    <name evidence="11" type="ordered locus">Ksed_18210</name>
</gene>
<comment type="subcellular location">
    <subcellularLocation>
        <location evidence="10">Cell membrane</location>
        <topology evidence="10">Peripheral membrane protein</topology>
    </subcellularLocation>
    <subcellularLocation>
        <location evidence="2">Membrane</location>
        <topology evidence="2">Peripheral membrane protein</topology>
    </subcellularLocation>
</comment>
<evidence type="ECO:0000256" key="10">
    <source>
        <dbReference type="HAMAP-Rule" id="MF_00815"/>
    </source>
</evidence>
<evidence type="ECO:0000313" key="11">
    <source>
        <dbReference type="EMBL" id="ACV06825.1"/>
    </source>
</evidence>
<dbReference type="Pfam" id="PF00231">
    <property type="entry name" value="ATP-synt"/>
    <property type="match status" value="1"/>
</dbReference>
<proteinExistence type="inferred from homology"/>
<dbReference type="Proteomes" id="UP000006666">
    <property type="component" value="Chromosome"/>
</dbReference>
<comment type="similarity">
    <text evidence="3 10">Belongs to the ATPase gamma chain family.</text>
</comment>
<keyword evidence="10" id="KW-1003">Cell membrane</keyword>
<evidence type="ECO:0000256" key="9">
    <source>
        <dbReference type="ARBA" id="ARBA00023310"/>
    </source>
</evidence>
<evidence type="ECO:0000256" key="7">
    <source>
        <dbReference type="ARBA" id="ARBA00023136"/>
    </source>
</evidence>
<evidence type="ECO:0000256" key="5">
    <source>
        <dbReference type="ARBA" id="ARBA00022781"/>
    </source>
</evidence>
<sequence length="310" mass="34060">MAAGTREYRQRIKSVKATKKITKAMELIAASRVIKARTRVAETSPYARALTKAVSAVATNSNEDHPLTTEREKRVRAAVVVISSDRGLAGAYPSAPMKFADRLTEQLRDEEGLEVAPYLVGRKSEGYYRFRNREWVKNWAGFSDAPTVEDAREISDAIIEAFLTPTDEGGVDEVHVVYTRFVNMVTQEVTAARLLPLEVVDADDETVAGQDQHAATGVDSLTPEYDFEPSADEVLDALLPQYVSSRIYNMLLQSAASELAARQRAMKSATDNAEDLIKDYTRLANQARQADITQEISEIVGGSAALADAK</sequence>
<evidence type="ECO:0000256" key="1">
    <source>
        <dbReference type="ARBA" id="ARBA00003456"/>
    </source>
</evidence>
<dbReference type="NCBIfam" id="TIGR01146">
    <property type="entry name" value="ATPsyn_F1gamma"/>
    <property type="match status" value="1"/>
</dbReference>
<dbReference type="SUPFAM" id="SSF52943">
    <property type="entry name" value="ATP synthase (F1-ATPase), gamma subunit"/>
    <property type="match status" value="1"/>
</dbReference>
<dbReference type="GO" id="GO:0005524">
    <property type="term" value="F:ATP binding"/>
    <property type="evidence" value="ECO:0007669"/>
    <property type="project" value="UniProtKB-UniRule"/>
</dbReference>
<keyword evidence="8 10" id="KW-0139">CF(1)</keyword>
<evidence type="ECO:0000256" key="4">
    <source>
        <dbReference type="ARBA" id="ARBA00022448"/>
    </source>
</evidence>
<dbReference type="RefSeq" id="WP_015779765.1">
    <property type="nucleotide sequence ID" value="NC_013169.1"/>
</dbReference>
<accession>C7NJD8</accession>
<evidence type="ECO:0000313" key="12">
    <source>
        <dbReference type="Proteomes" id="UP000006666"/>
    </source>
</evidence>
<protein>
    <recommendedName>
        <fullName evidence="10">ATP synthase gamma chain</fullName>
    </recommendedName>
    <alternativeName>
        <fullName evidence="10">ATP synthase F1 sector gamma subunit</fullName>
    </alternativeName>
    <alternativeName>
        <fullName evidence="10">F-ATPase gamma subunit</fullName>
    </alternativeName>
</protein>
<dbReference type="GO" id="GO:0005886">
    <property type="term" value="C:plasma membrane"/>
    <property type="evidence" value="ECO:0007669"/>
    <property type="project" value="UniProtKB-SubCell"/>
</dbReference>
<keyword evidence="5 10" id="KW-0375">Hydrogen ion transport</keyword>
<dbReference type="HAMAP" id="MF_00815">
    <property type="entry name" value="ATP_synth_gamma_bact"/>
    <property type="match status" value="1"/>
</dbReference>
<keyword evidence="9 10" id="KW-0066">ATP synthesis</keyword>
<evidence type="ECO:0000256" key="8">
    <source>
        <dbReference type="ARBA" id="ARBA00023196"/>
    </source>
</evidence>
<dbReference type="NCBIfam" id="NF004145">
    <property type="entry name" value="PRK05621.1-2"/>
    <property type="match status" value="1"/>
</dbReference>
<dbReference type="PRINTS" id="PR00126">
    <property type="entry name" value="ATPASEGAMMA"/>
</dbReference>
<dbReference type="GO" id="GO:0045259">
    <property type="term" value="C:proton-transporting ATP synthase complex"/>
    <property type="evidence" value="ECO:0007669"/>
    <property type="project" value="UniProtKB-KW"/>
</dbReference>
<dbReference type="GO" id="GO:0042777">
    <property type="term" value="P:proton motive force-driven plasma membrane ATP synthesis"/>
    <property type="evidence" value="ECO:0007669"/>
    <property type="project" value="UniProtKB-UniRule"/>
</dbReference>